<comment type="caution">
    <text evidence="10">The sequence shown here is derived from an EMBL/GenBank/DDBJ whole genome shotgun (WGS) entry which is preliminary data.</text>
</comment>
<feature type="region of interest" description="Disordered" evidence="8">
    <location>
        <begin position="580"/>
        <end position="640"/>
    </location>
</feature>
<keyword evidence="7" id="KW-0648">Protein biosynthesis</keyword>
<proteinExistence type="inferred from homology"/>
<keyword evidence="11" id="KW-1185">Reference proteome</keyword>
<protein>
    <recommendedName>
        <fullName evidence="2">Eukaryotic translation initiation factor 2A</fullName>
    </recommendedName>
</protein>
<dbReference type="GO" id="GO:0003743">
    <property type="term" value="F:translation initiation factor activity"/>
    <property type="evidence" value="ECO:0007669"/>
    <property type="project" value="UniProtKB-KW"/>
</dbReference>
<feature type="compositionally biased region" description="Low complexity" evidence="8">
    <location>
        <begin position="520"/>
        <end position="529"/>
    </location>
</feature>
<evidence type="ECO:0000256" key="2">
    <source>
        <dbReference type="ARBA" id="ARBA00013819"/>
    </source>
</evidence>
<name>A0ABQ7J7G3_9APIC</name>
<feature type="domain" description="Translation initiation factor beta propellor-like" evidence="9">
    <location>
        <begin position="296"/>
        <end position="489"/>
    </location>
</feature>
<dbReference type="PANTHER" id="PTHR13227:SF0">
    <property type="entry name" value="EUKARYOTIC TRANSLATION INITIATION FACTOR 2A"/>
    <property type="match status" value="1"/>
</dbReference>
<evidence type="ECO:0000313" key="11">
    <source>
        <dbReference type="Proteomes" id="UP000823046"/>
    </source>
</evidence>
<evidence type="ECO:0000256" key="6">
    <source>
        <dbReference type="ARBA" id="ARBA00022845"/>
    </source>
</evidence>
<evidence type="ECO:0000256" key="4">
    <source>
        <dbReference type="ARBA" id="ARBA00022574"/>
    </source>
</evidence>
<keyword evidence="3 10" id="KW-0396">Initiation factor</keyword>
<reference evidence="10 11" key="1">
    <citation type="journal article" date="2020" name="bioRxiv">
        <title>Metabolic contributions of an alphaproteobacterial endosymbiont in the apicomplexan Cardiosporidium cionae.</title>
        <authorList>
            <person name="Hunter E.S."/>
            <person name="Paight C.J."/>
            <person name="Lane C.E."/>
        </authorList>
    </citation>
    <scope>NUCLEOTIDE SEQUENCE [LARGE SCALE GENOMIC DNA]</scope>
    <source>
        <strain evidence="10">ESH_2018</strain>
    </source>
</reference>
<accession>A0ABQ7J7G3</accession>
<dbReference type="InterPro" id="IPR015943">
    <property type="entry name" value="WD40/YVTN_repeat-like_dom_sf"/>
</dbReference>
<dbReference type="InterPro" id="IPR011387">
    <property type="entry name" value="TIF2A"/>
</dbReference>
<evidence type="ECO:0000259" key="9">
    <source>
        <dbReference type="Pfam" id="PF08662"/>
    </source>
</evidence>
<dbReference type="InterPro" id="IPR036322">
    <property type="entry name" value="WD40_repeat_dom_sf"/>
</dbReference>
<sequence length="696" mass="77720">MLFLSYNSSQYLPFSKAPIPSRIPSLVEERLQHLLFYKMGDNSSNKLPVASTAGVNTLEVSSEKFTPPLECLAVTAKDAYIYQFNRNGVISNDPIILSDIKHAQWSPDGTQLAVVTMAEPHVVKLFDSHTRSLYRSLMNSLGEEKMILRLYFSPLGSVLIVLYESNRSITQQPHAVIGWEVKTGGKRFCASIRQTQSPQWPLLQWNPLETLCCRIMPDGIHIFEGCSSIEEHPPIHLPCKKAHTIAWAPQVDPLLNHLAVMIPKGKSTKGELLIYEFHMHCTSPFQCTEKKCFSQEFPDADEMEIFWSPTAMAVLLKIHSIVDRTGKSYYGTDSLYFLTVDGSIVTTLVDITNGPVHDVQWNPKRAEFLLCAGSMPPEIILYEGVKGTPKISFGSARRNTIRWNPFGRFFALGGFGNLVGDLNVWDKVTRKTIGSMKIPCSVVCEFAPDGRHLLSATTSPRLRVDNCIKVYRYTGEYLSRVDFTELLSVSWKPVPAGTYEDRGVSPKSTAAKVEEGKTVASPPSLSLSSSARTSLQTMMATARGGLLASRLRAERGATTTLKATKIDKFSNKLAKEGLGEAEIEENKSPRTKRKKKKSKELSIGNAADDVEEARDIETREGINEPPSMHPSSLRSLESEDDIRKRLRNLRKKIGEIERLQEKDALTLEQQTKINSASAILEEVSELEEKMKAFAFN</sequence>
<comment type="similarity">
    <text evidence="1">Belongs to the WD repeat EIF2A family.</text>
</comment>
<dbReference type="EMBL" id="JADAQX010000551">
    <property type="protein sequence ID" value="KAF8819921.1"/>
    <property type="molecule type" value="Genomic_DNA"/>
</dbReference>
<dbReference type="PANTHER" id="PTHR13227">
    <property type="entry name" value="EUKARYOTIC TRANSLATION INITIATION FACTOR 2A"/>
    <property type="match status" value="1"/>
</dbReference>
<keyword evidence="5" id="KW-0677">Repeat</keyword>
<evidence type="ECO:0000256" key="7">
    <source>
        <dbReference type="ARBA" id="ARBA00022917"/>
    </source>
</evidence>
<evidence type="ECO:0000256" key="3">
    <source>
        <dbReference type="ARBA" id="ARBA00022540"/>
    </source>
</evidence>
<dbReference type="InterPro" id="IPR013979">
    <property type="entry name" value="TIF_beta_prop-like"/>
</dbReference>
<dbReference type="Proteomes" id="UP000823046">
    <property type="component" value="Unassembled WGS sequence"/>
</dbReference>
<evidence type="ECO:0000256" key="1">
    <source>
        <dbReference type="ARBA" id="ARBA00009573"/>
    </source>
</evidence>
<evidence type="ECO:0000256" key="8">
    <source>
        <dbReference type="SAM" id="MobiDB-lite"/>
    </source>
</evidence>
<feature type="compositionally biased region" description="Basic residues" evidence="8">
    <location>
        <begin position="589"/>
        <end position="598"/>
    </location>
</feature>
<dbReference type="Pfam" id="PF08662">
    <property type="entry name" value="eIF2A"/>
    <property type="match status" value="1"/>
</dbReference>
<gene>
    <name evidence="10" type="ORF">IE077_000610</name>
</gene>
<dbReference type="SUPFAM" id="SSF50978">
    <property type="entry name" value="WD40 repeat-like"/>
    <property type="match status" value="1"/>
</dbReference>
<organism evidence="10 11">
    <name type="scientific">Cardiosporidium cionae</name>
    <dbReference type="NCBI Taxonomy" id="476202"/>
    <lineage>
        <taxon>Eukaryota</taxon>
        <taxon>Sar</taxon>
        <taxon>Alveolata</taxon>
        <taxon>Apicomplexa</taxon>
        <taxon>Aconoidasida</taxon>
        <taxon>Nephromycida</taxon>
        <taxon>Cardiosporidium</taxon>
    </lineage>
</organism>
<dbReference type="Gene3D" id="2.130.10.10">
    <property type="entry name" value="YVTN repeat-like/Quinoprotein amine dehydrogenase"/>
    <property type="match status" value="1"/>
</dbReference>
<evidence type="ECO:0000256" key="5">
    <source>
        <dbReference type="ARBA" id="ARBA00022737"/>
    </source>
</evidence>
<keyword evidence="4" id="KW-0853">WD repeat</keyword>
<feature type="region of interest" description="Disordered" evidence="8">
    <location>
        <begin position="498"/>
        <end position="529"/>
    </location>
</feature>
<feature type="compositionally biased region" description="Basic and acidic residues" evidence="8">
    <location>
        <begin position="613"/>
        <end position="622"/>
    </location>
</feature>
<keyword evidence="6" id="KW-0810">Translation regulation</keyword>
<evidence type="ECO:0000313" key="10">
    <source>
        <dbReference type="EMBL" id="KAF8819921.1"/>
    </source>
</evidence>